<dbReference type="AlphaFoldDB" id="A0A8S1IP15"/>
<dbReference type="Proteomes" id="UP000708148">
    <property type="component" value="Unassembled WGS sequence"/>
</dbReference>
<comment type="caution">
    <text evidence="7">The sequence shown here is derived from an EMBL/GenBank/DDBJ whole genome shotgun (WGS) entry which is preliminary data.</text>
</comment>
<evidence type="ECO:0000313" key="8">
    <source>
        <dbReference type="Proteomes" id="UP000708148"/>
    </source>
</evidence>
<evidence type="ECO:0000313" key="7">
    <source>
        <dbReference type="EMBL" id="CAD7695505.1"/>
    </source>
</evidence>
<evidence type="ECO:0000256" key="6">
    <source>
        <dbReference type="RuleBase" id="RU000487"/>
    </source>
</evidence>
<evidence type="ECO:0000256" key="3">
    <source>
        <dbReference type="ARBA" id="ARBA00022741"/>
    </source>
</evidence>
<dbReference type="PRINTS" id="PR00190">
    <property type="entry name" value="ACTIN"/>
</dbReference>
<comment type="similarity">
    <text evidence="6">Belongs to the actin family.</text>
</comment>
<dbReference type="OrthoDB" id="503831at2759"/>
<dbReference type="InterPro" id="IPR004000">
    <property type="entry name" value="Actin"/>
</dbReference>
<keyword evidence="3" id="KW-0547">Nucleotide-binding</keyword>
<gene>
    <name evidence="7" type="ORF">OSTQU699_LOCUS866</name>
</gene>
<name>A0A8S1IP15_9CHLO</name>
<keyword evidence="2" id="KW-0963">Cytoplasm</keyword>
<keyword evidence="8" id="KW-1185">Reference proteome</keyword>
<dbReference type="Gene3D" id="3.90.640.10">
    <property type="entry name" value="Actin, Chain A, domain 4"/>
    <property type="match status" value="1"/>
</dbReference>
<comment type="subcellular location">
    <subcellularLocation>
        <location evidence="1">Cytoplasm</location>
        <location evidence="1">Cytoskeleton</location>
    </subcellularLocation>
</comment>
<proteinExistence type="inferred from homology"/>
<dbReference type="Pfam" id="PF00022">
    <property type="entry name" value="Actin"/>
    <property type="match status" value="1"/>
</dbReference>
<evidence type="ECO:0008006" key="9">
    <source>
        <dbReference type="Google" id="ProtNLM"/>
    </source>
</evidence>
<evidence type="ECO:0000256" key="2">
    <source>
        <dbReference type="ARBA" id="ARBA00022490"/>
    </source>
</evidence>
<accession>A0A8S1IP15</accession>
<organism evidence="7 8">
    <name type="scientific">Ostreobium quekettii</name>
    <dbReference type="NCBI Taxonomy" id="121088"/>
    <lineage>
        <taxon>Eukaryota</taxon>
        <taxon>Viridiplantae</taxon>
        <taxon>Chlorophyta</taxon>
        <taxon>core chlorophytes</taxon>
        <taxon>Ulvophyceae</taxon>
        <taxon>TCBD clade</taxon>
        <taxon>Bryopsidales</taxon>
        <taxon>Ostreobineae</taxon>
        <taxon>Ostreobiaceae</taxon>
        <taxon>Ostreobium</taxon>
    </lineage>
</organism>
<dbReference type="InterPro" id="IPR043129">
    <property type="entry name" value="ATPase_NBD"/>
</dbReference>
<evidence type="ECO:0000256" key="4">
    <source>
        <dbReference type="ARBA" id="ARBA00022840"/>
    </source>
</evidence>
<evidence type="ECO:0000256" key="1">
    <source>
        <dbReference type="ARBA" id="ARBA00004245"/>
    </source>
</evidence>
<keyword evidence="5" id="KW-0206">Cytoskeleton</keyword>
<dbReference type="GO" id="GO:0005524">
    <property type="term" value="F:ATP binding"/>
    <property type="evidence" value="ECO:0007669"/>
    <property type="project" value="UniProtKB-KW"/>
</dbReference>
<dbReference type="GO" id="GO:0005856">
    <property type="term" value="C:cytoskeleton"/>
    <property type="evidence" value="ECO:0007669"/>
    <property type="project" value="UniProtKB-SubCell"/>
</dbReference>
<dbReference type="FunFam" id="3.30.420.40:FF:000148">
    <property type="entry name" value="Actin, alpha skeletal muscle"/>
    <property type="match status" value="1"/>
</dbReference>
<sequence length="395" mass="43515">MANPSVKDSQEEERKLFSKEEMKSINCQGDTIVCDAGEWMIRAGFAGATEPVVAFPDILGRLRAVFGPAGRNDLFIGDEAYRMSGILSLRQPIENNSVKSFDDLETIWSYLFNGKLGIHPMEHCMLVTEPPLCPKRTRERMTQVFIETYNVPAVFMANKAVLPLYAHGMTTGVVLDSGEGRSWAVPVYEGYALPHAVRSSWVSGHELTDRFMALLAMRGLPFGDKGDRKAVRRIKEEICYVSREFDFDVLSRTTEAEVVHELPDGQIIGVGAERFIAPEALFNPSIVGMNDAGVHDLVAEAISASDHDVQRMLADNVVIAGGSTMFPNFVERLEGELHGALPKGMAPTVVSKGPRDWLTWLGGSTLAHLSSFPAMCVSREEYAEAGPAVMNRRSF</sequence>
<dbReference type="PANTHER" id="PTHR11937">
    <property type="entry name" value="ACTIN"/>
    <property type="match status" value="1"/>
</dbReference>
<evidence type="ECO:0000256" key="5">
    <source>
        <dbReference type="ARBA" id="ARBA00023212"/>
    </source>
</evidence>
<protein>
    <recommendedName>
        <fullName evidence="9">Actin</fullName>
    </recommendedName>
</protein>
<reference evidence="7" key="1">
    <citation type="submission" date="2020-12" db="EMBL/GenBank/DDBJ databases">
        <authorList>
            <person name="Iha C."/>
        </authorList>
    </citation>
    <scope>NUCLEOTIDE SEQUENCE</scope>
</reference>
<dbReference type="Gene3D" id="3.30.420.40">
    <property type="match status" value="2"/>
</dbReference>
<dbReference type="EMBL" id="CAJHUC010000357">
    <property type="protein sequence ID" value="CAD7695505.1"/>
    <property type="molecule type" value="Genomic_DNA"/>
</dbReference>
<keyword evidence="4" id="KW-0067">ATP-binding</keyword>
<dbReference type="SMART" id="SM00268">
    <property type="entry name" value="ACTIN"/>
    <property type="match status" value="1"/>
</dbReference>
<dbReference type="SUPFAM" id="SSF53067">
    <property type="entry name" value="Actin-like ATPase domain"/>
    <property type="match status" value="2"/>
</dbReference>